<name>A0A2T0WA76_9LACT</name>
<gene>
    <name evidence="1" type="ORF">CLV38_10325</name>
</gene>
<protein>
    <recommendedName>
        <fullName evidence="3">Cof subfamily protein (Haloacid dehalogenase superfamily)/HAD superfamily hydrolase (TIGR01484 family)</fullName>
    </recommendedName>
</protein>
<dbReference type="RefSeq" id="WP_106190886.1">
    <property type="nucleotide sequence ID" value="NZ_PVTO01000003.1"/>
</dbReference>
<dbReference type="Proteomes" id="UP000238205">
    <property type="component" value="Unassembled WGS sequence"/>
</dbReference>
<evidence type="ECO:0008006" key="3">
    <source>
        <dbReference type="Google" id="ProtNLM"/>
    </source>
</evidence>
<proteinExistence type="predicted"/>
<dbReference type="OrthoDB" id="9810101at2"/>
<dbReference type="GO" id="GO:0016791">
    <property type="term" value="F:phosphatase activity"/>
    <property type="evidence" value="ECO:0007669"/>
    <property type="project" value="TreeGrafter"/>
</dbReference>
<accession>A0A2T0WA76</accession>
<dbReference type="GO" id="GO:0000287">
    <property type="term" value="F:magnesium ion binding"/>
    <property type="evidence" value="ECO:0007669"/>
    <property type="project" value="TreeGrafter"/>
</dbReference>
<evidence type="ECO:0000313" key="2">
    <source>
        <dbReference type="Proteomes" id="UP000238205"/>
    </source>
</evidence>
<comment type="caution">
    <text evidence="1">The sequence shown here is derived from an EMBL/GenBank/DDBJ whole genome shotgun (WGS) entry which is preliminary data.</text>
</comment>
<dbReference type="Gene3D" id="3.40.50.1000">
    <property type="entry name" value="HAD superfamily/HAD-like"/>
    <property type="match status" value="1"/>
</dbReference>
<dbReference type="EMBL" id="PVTO01000003">
    <property type="protein sequence ID" value="PRY83602.1"/>
    <property type="molecule type" value="Genomic_DNA"/>
</dbReference>
<dbReference type="InterPro" id="IPR036412">
    <property type="entry name" value="HAD-like_sf"/>
</dbReference>
<dbReference type="InterPro" id="IPR000150">
    <property type="entry name" value="Cof"/>
</dbReference>
<dbReference type="InterPro" id="IPR006379">
    <property type="entry name" value="HAD-SF_hydro_IIB"/>
</dbReference>
<dbReference type="InterPro" id="IPR023214">
    <property type="entry name" value="HAD_sf"/>
</dbReference>
<dbReference type="NCBIfam" id="TIGR00099">
    <property type="entry name" value="Cof-subfamily"/>
    <property type="match status" value="1"/>
</dbReference>
<sequence>MDTHYIFLDVDGTLVTYENELPVSAVKAIKQAQKNGHKVYTVTGRSKAEMYEEILSIGFDGYIGGNGSYIESDDKVVSERTLTYDDCRKVVDWLNEKELEFYLESNDGLYGSKHFAEKAEKTIQIYAPRKGNTDSDMITVKDAFPDMIFSDELYRDKINKISFLLNNHDDYLEAREMFSEFKVGTWGGAGETALFGDVALSNIDKSTAISLLMKHINETGSKTIAFGDAKVDIPMLDHCQIGVAMGNGGPEIREMADYITDDVTEDGLYNAFKHFGLI</sequence>
<dbReference type="NCBIfam" id="TIGR01484">
    <property type="entry name" value="HAD-SF-IIB"/>
    <property type="match status" value="1"/>
</dbReference>
<dbReference type="AlphaFoldDB" id="A0A2T0WA76"/>
<dbReference type="Gene3D" id="3.30.1240.10">
    <property type="match status" value="1"/>
</dbReference>
<organism evidence="1 2">
    <name type="scientific">Alkalibacterium olivapovliticus</name>
    <dbReference type="NCBI Taxonomy" id="99907"/>
    <lineage>
        <taxon>Bacteria</taxon>
        <taxon>Bacillati</taxon>
        <taxon>Bacillota</taxon>
        <taxon>Bacilli</taxon>
        <taxon>Lactobacillales</taxon>
        <taxon>Carnobacteriaceae</taxon>
        <taxon>Alkalibacterium</taxon>
    </lineage>
</organism>
<dbReference type="PANTHER" id="PTHR10000:SF25">
    <property type="entry name" value="PHOSPHATASE YKRA-RELATED"/>
    <property type="match status" value="1"/>
</dbReference>
<evidence type="ECO:0000313" key="1">
    <source>
        <dbReference type="EMBL" id="PRY83602.1"/>
    </source>
</evidence>
<dbReference type="Pfam" id="PF08282">
    <property type="entry name" value="Hydrolase_3"/>
    <property type="match status" value="1"/>
</dbReference>
<dbReference type="SFLD" id="SFLDG01140">
    <property type="entry name" value="C2.B:_Phosphomannomutase_and_P"/>
    <property type="match status" value="1"/>
</dbReference>
<dbReference type="SUPFAM" id="SSF56784">
    <property type="entry name" value="HAD-like"/>
    <property type="match status" value="1"/>
</dbReference>
<dbReference type="PROSITE" id="PS01228">
    <property type="entry name" value="COF_1"/>
    <property type="match status" value="1"/>
</dbReference>
<dbReference type="GO" id="GO:0005829">
    <property type="term" value="C:cytosol"/>
    <property type="evidence" value="ECO:0007669"/>
    <property type="project" value="TreeGrafter"/>
</dbReference>
<keyword evidence="2" id="KW-1185">Reference proteome</keyword>
<dbReference type="SFLD" id="SFLDS00003">
    <property type="entry name" value="Haloacid_Dehalogenase"/>
    <property type="match status" value="1"/>
</dbReference>
<reference evidence="1 2" key="1">
    <citation type="submission" date="2018-03" db="EMBL/GenBank/DDBJ databases">
        <title>Genomic Encyclopedia of Archaeal and Bacterial Type Strains, Phase II (KMG-II): from individual species to whole genera.</title>
        <authorList>
            <person name="Goeker M."/>
        </authorList>
    </citation>
    <scope>NUCLEOTIDE SEQUENCE [LARGE SCALE GENOMIC DNA]</scope>
    <source>
        <strain evidence="1 2">DSM 13175</strain>
    </source>
</reference>
<dbReference type="PANTHER" id="PTHR10000">
    <property type="entry name" value="PHOSPHOSERINE PHOSPHATASE"/>
    <property type="match status" value="1"/>
</dbReference>